<evidence type="ECO:0000313" key="5">
    <source>
        <dbReference type="Proteomes" id="UP000243077"/>
    </source>
</evidence>
<dbReference type="AlphaFoldDB" id="A0A2L2BN03"/>
<feature type="domain" description="YdbS-like PH" evidence="3">
    <location>
        <begin position="105"/>
        <end position="182"/>
    </location>
</feature>
<gene>
    <name evidence="4" type="ORF">C3B54_1139</name>
</gene>
<dbReference type="PANTHER" id="PTHR34473">
    <property type="entry name" value="UPF0699 TRANSMEMBRANE PROTEIN YDBS"/>
    <property type="match status" value="1"/>
</dbReference>
<name>A0A2L2BN03_9MICO</name>
<feature type="compositionally biased region" description="Polar residues" evidence="1">
    <location>
        <begin position="556"/>
        <end position="574"/>
    </location>
</feature>
<evidence type="ECO:0000256" key="2">
    <source>
        <dbReference type="SAM" id="Phobius"/>
    </source>
</evidence>
<dbReference type="OrthoDB" id="3190163at2"/>
<dbReference type="InterPro" id="IPR005182">
    <property type="entry name" value="YdbS-like_PH"/>
</dbReference>
<dbReference type="PANTHER" id="PTHR34473:SF2">
    <property type="entry name" value="UPF0699 TRANSMEMBRANE PROTEIN YDBT"/>
    <property type="match status" value="1"/>
</dbReference>
<protein>
    <submittedName>
        <fullName evidence="4">Pleckstrin domain-containing membrane protein YdbT</fullName>
    </submittedName>
</protein>
<feature type="transmembrane region" description="Helical" evidence="2">
    <location>
        <begin position="248"/>
        <end position="274"/>
    </location>
</feature>
<feature type="transmembrane region" description="Helical" evidence="2">
    <location>
        <begin position="447"/>
        <end position="465"/>
    </location>
</feature>
<feature type="transmembrane region" description="Helical" evidence="2">
    <location>
        <begin position="83"/>
        <end position="103"/>
    </location>
</feature>
<dbReference type="Proteomes" id="UP000243077">
    <property type="component" value="Chromosome"/>
</dbReference>
<sequence length="574" mass="62301">MTEAANGPAPTKRAQTYADGDWHRLHPLTPVLRGGLAVAAVAGVFLATVWDQALSAFSNYLVYQEFPDTEIGELPPLPFGGSLLVGTGLILLVAALGAGWLWLTWFMHTVRIDDDVIEVRDGVLFRTHRRARRDRINSVAIWRPLIPRLLGLSKLEFQAAGSDANVSLSYLAYPVATELRRIVVQSEHSHREPSQSQHSQSMEGATDAEGGNSAAVGDSVDYATVALGGSDGVEPDVVRHVEVPFGRLLGSLIVSLETFWFVLVFAVIIGGFVITGDLEWWIGAFPAALVYVISIARGWTRASQFRLETVGDSVRVSYGLLSTTAASIPPDKVHALHISQPWPWRLFGWWRVEIHRAITPGQSESNQGPSHQMVLPVGHLDDVRTVAKLFVHEALGDRGLAAIEAGATGSLAQTLAADNTSLDHDTAGRGGTDDLIIRPGRMARLRLILSFHVHSLGIIEGALWLRTGVLVRKLGIVPLRRIQSAARFRGPWHAITGLDGLECNIVPGPGVTRMVGFEKTDARPFLETLSTRIVRAIEHNRETSTGHLTPPRPDTVSPTALSATATTQQIGHES</sequence>
<feature type="transmembrane region" description="Helical" evidence="2">
    <location>
        <begin position="31"/>
        <end position="50"/>
    </location>
</feature>
<evidence type="ECO:0000259" key="3">
    <source>
        <dbReference type="Pfam" id="PF03703"/>
    </source>
</evidence>
<accession>A0A2L2BN03</accession>
<proteinExistence type="predicted"/>
<evidence type="ECO:0000313" key="4">
    <source>
        <dbReference type="EMBL" id="AVG23049.1"/>
    </source>
</evidence>
<keyword evidence="2" id="KW-1133">Transmembrane helix</keyword>
<feature type="region of interest" description="Disordered" evidence="1">
    <location>
        <begin position="190"/>
        <end position="213"/>
    </location>
</feature>
<dbReference type="RefSeq" id="WP_104912714.1">
    <property type="nucleotide sequence ID" value="NZ_CP026923.1"/>
</dbReference>
<dbReference type="PIRSF" id="PIRSF026631">
    <property type="entry name" value="UCP026631"/>
    <property type="match status" value="1"/>
</dbReference>
<feature type="compositionally biased region" description="Polar residues" evidence="1">
    <location>
        <begin position="194"/>
        <end position="203"/>
    </location>
</feature>
<dbReference type="Pfam" id="PF03703">
    <property type="entry name" value="bPH_2"/>
    <property type="match status" value="1"/>
</dbReference>
<evidence type="ECO:0000256" key="1">
    <source>
        <dbReference type="SAM" id="MobiDB-lite"/>
    </source>
</evidence>
<keyword evidence="2" id="KW-0472">Membrane</keyword>
<dbReference type="InterPro" id="IPR014529">
    <property type="entry name" value="UCP026631"/>
</dbReference>
<keyword evidence="2" id="KW-0812">Transmembrane</keyword>
<feature type="region of interest" description="Disordered" evidence="1">
    <location>
        <begin position="540"/>
        <end position="574"/>
    </location>
</feature>
<keyword evidence="5" id="KW-1185">Reference proteome</keyword>
<dbReference type="KEGG" id="psai:C3B54_1139"/>
<organism evidence="4 5">
    <name type="scientific">Pontimonas salivibrio</name>
    <dbReference type="NCBI Taxonomy" id="1159327"/>
    <lineage>
        <taxon>Bacteria</taxon>
        <taxon>Bacillati</taxon>
        <taxon>Actinomycetota</taxon>
        <taxon>Actinomycetes</taxon>
        <taxon>Micrococcales</taxon>
        <taxon>Microbacteriaceae</taxon>
        <taxon>Pontimonas</taxon>
    </lineage>
</organism>
<reference evidence="4 5" key="1">
    <citation type="submission" date="2018-02" db="EMBL/GenBank/DDBJ databases">
        <title>Complete genome of the streamlined marine actinobacterium Pontimonas salivibrio CL-TW6 adapted to coastal planktonic lifestype.</title>
        <authorList>
            <person name="Cho B.C."/>
            <person name="Hardies S.C."/>
            <person name="Jang G.I."/>
            <person name="Hwang C.Y."/>
        </authorList>
    </citation>
    <scope>NUCLEOTIDE SEQUENCE [LARGE SCALE GENOMIC DNA]</scope>
    <source>
        <strain evidence="4 5">CL-TW6</strain>
    </source>
</reference>
<feature type="transmembrane region" description="Helical" evidence="2">
    <location>
        <begin position="280"/>
        <end position="299"/>
    </location>
</feature>
<dbReference type="EMBL" id="CP026923">
    <property type="protein sequence ID" value="AVG23049.1"/>
    <property type="molecule type" value="Genomic_DNA"/>
</dbReference>